<evidence type="ECO:0000313" key="3">
    <source>
        <dbReference type="Proteomes" id="UP001464891"/>
    </source>
</evidence>
<evidence type="ECO:0000313" key="2">
    <source>
        <dbReference type="EMBL" id="MEP0817871.1"/>
    </source>
</evidence>
<feature type="region of interest" description="Disordered" evidence="1">
    <location>
        <begin position="41"/>
        <end position="60"/>
    </location>
</feature>
<accession>A0ABV0J7W5</accession>
<gene>
    <name evidence="2" type="ORF">NC998_12275</name>
</gene>
<reference evidence="2 3" key="1">
    <citation type="submission" date="2022-04" db="EMBL/GenBank/DDBJ databases">
        <title>Positive selection, recombination, and allopatry shape intraspecific diversity of widespread and dominant cyanobacteria.</title>
        <authorList>
            <person name="Wei J."/>
            <person name="Shu W."/>
            <person name="Hu C."/>
        </authorList>
    </citation>
    <scope>NUCLEOTIDE SEQUENCE [LARGE SCALE GENOMIC DNA]</scope>
    <source>
        <strain evidence="2 3">GB2-A4</strain>
    </source>
</reference>
<protein>
    <recommendedName>
        <fullName evidence="4">SKP1 component POZ domain-containing protein</fullName>
    </recommendedName>
</protein>
<sequence length="60" mass="6466">MVLPIIRSASITLDIDGKIFEVSRSHDHLQGRLTEVTPLQPTETSTASMEALKSATVTGD</sequence>
<comment type="caution">
    <text evidence="2">The sequence shown here is derived from an EMBL/GenBank/DDBJ whole genome shotgun (WGS) entry which is preliminary data.</text>
</comment>
<organism evidence="2 3">
    <name type="scientific">Trichocoleus desertorum GB2-A4</name>
    <dbReference type="NCBI Taxonomy" id="2933944"/>
    <lineage>
        <taxon>Bacteria</taxon>
        <taxon>Bacillati</taxon>
        <taxon>Cyanobacteriota</taxon>
        <taxon>Cyanophyceae</taxon>
        <taxon>Leptolyngbyales</taxon>
        <taxon>Trichocoleusaceae</taxon>
        <taxon>Trichocoleus</taxon>
    </lineage>
</organism>
<proteinExistence type="predicted"/>
<name>A0ABV0J7W5_9CYAN</name>
<dbReference type="EMBL" id="JAMPKM010000006">
    <property type="protein sequence ID" value="MEP0817871.1"/>
    <property type="molecule type" value="Genomic_DNA"/>
</dbReference>
<evidence type="ECO:0008006" key="4">
    <source>
        <dbReference type="Google" id="ProtNLM"/>
    </source>
</evidence>
<keyword evidence="3" id="KW-1185">Reference proteome</keyword>
<dbReference type="RefSeq" id="WP_190434774.1">
    <property type="nucleotide sequence ID" value="NZ_JAMPKM010000006.1"/>
</dbReference>
<evidence type="ECO:0000256" key="1">
    <source>
        <dbReference type="SAM" id="MobiDB-lite"/>
    </source>
</evidence>
<dbReference type="Proteomes" id="UP001464891">
    <property type="component" value="Unassembled WGS sequence"/>
</dbReference>